<dbReference type="GO" id="GO:0016491">
    <property type="term" value="F:oxidoreductase activity"/>
    <property type="evidence" value="ECO:0007669"/>
    <property type="project" value="UniProtKB-KW"/>
</dbReference>
<dbReference type="Gene3D" id="3.40.50.720">
    <property type="entry name" value="NAD(P)-binding Rossmann-like Domain"/>
    <property type="match status" value="1"/>
</dbReference>
<organism evidence="5">
    <name type="scientific">freshwater metagenome</name>
    <dbReference type="NCBI Taxonomy" id="449393"/>
    <lineage>
        <taxon>unclassified sequences</taxon>
        <taxon>metagenomes</taxon>
        <taxon>ecological metagenomes</taxon>
    </lineage>
</organism>
<keyword evidence="3" id="KW-0520">NAD</keyword>
<dbReference type="Pfam" id="PF00106">
    <property type="entry name" value="adh_short"/>
    <property type="match status" value="1"/>
</dbReference>
<protein>
    <submittedName>
        <fullName evidence="5">Unannotated protein</fullName>
    </submittedName>
</protein>
<keyword evidence="2" id="KW-0560">Oxidoreductase</keyword>
<comment type="similarity">
    <text evidence="1">Belongs to the short-chain dehydrogenases/reductases (SDR) family.</text>
</comment>
<reference evidence="5" key="1">
    <citation type="submission" date="2020-05" db="EMBL/GenBank/DDBJ databases">
        <authorList>
            <person name="Chiriac C."/>
            <person name="Salcher M."/>
            <person name="Ghai R."/>
            <person name="Kavagutti S V."/>
        </authorList>
    </citation>
    <scope>NUCLEOTIDE SEQUENCE</scope>
</reference>
<dbReference type="InterPro" id="IPR002347">
    <property type="entry name" value="SDR_fam"/>
</dbReference>
<evidence type="ECO:0000313" key="5">
    <source>
        <dbReference type="EMBL" id="CAB5068456.1"/>
    </source>
</evidence>
<keyword evidence="4" id="KW-0443">Lipid metabolism</keyword>
<proteinExistence type="inferred from homology"/>
<dbReference type="PANTHER" id="PTHR43180">
    <property type="entry name" value="3-OXOACYL-(ACYL-CARRIER-PROTEIN) REDUCTASE (AFU_ORTHOLOGUE AFUA_6G11210)"/>
    <property type="match status" value="1"/>
</dbReference>
<dbReference type="EMBL" id="CAFBQU010000106">
    <property type="protein sequence ID" value="CAB5068456.1"/>
    <property type="molecule type" value="Genomic_DNA"/>
</dbReference>
<dbReference type="AlphaFoldDB" id="A0A6J7UUE1"/>
<accession>A0A6J7UUE1</accession>
<dbReference type="SUPFAM" id="SSF51735">
    <property type="entry name" value="NAD(P)-binding Rossmann-fold domains"/>
    <property type="match status" value="1"/>
</dbReference>
<dbReference type="GO" id="GO:0006629">
    <property type="term" value="P:lipid metabolic process"/>
    <property type="evidence" value="ECO:0007669"/>
    <property type="project" value="UniProtKB-KW"/>
</dbReference>
<evidence type="ECO:0000256" key="2">
    <source>
        <dbReference type="ARBA" id="ARBA00023002"/>
    </source>
</evidence>
<name>A0A6J7UUE1_9ZZZZ</name>
<dbReference type="PANTHER" id="PTHR43180:SF28">
    <property type="entry name" value="NAD(P)-BINDING ROSSMANN-FOLD SUPERFAMILY PROTEIN"/>
    <property type="match status" value="1"/>
</dbReference>
<gene>
    <name evidence="5" type="ORF">UFOPK4347_01812</name>
</gene>
<evidence type="ECO:0000256" key="3">
    <source>
        <dbReference type="ARBA" id="ARBA00023027"/>
    </source>
</evidence>
<evidence type="ECO:0000256" key="1">
    <source>
        <dbReference type="ARBA" id="ARBA00006484"/>
    </source>
</evidence>
<dbReference type="InterPro" id="IPR036291">
    <property type="entry name" value="NAD(P)-bd_dom_sf"/>
</dbReference>
<sequence>MTQHRILITGGASGIGAGIARHWANMGNDVLITDVDDALGTALAQELGATYQHHDVTSEKQWKELASQHKPFDVVFLNAGVASGGNIFAAAATESVFEFDLANFRRVSSINIDGVVFGVAHLADAMAKNGGGDIVVTASMAGLFPIQADPVYGLTKHAVLGFVKSLAPTLIEHNVCLSAICPFFVDTPLVNAESQALIRETGFDILTVDQVIDAAQTAVAERSAGAQWVIFPGLPVVKAPEPALLP</sequence>
<dbReference type="PRINTS" id="PR00081">
    <property type="entry name" value="GDHRDH"/>
</dbReference>
<evidence type="ECO:0000256" key="4">
    <source>
        <dbReference type="ARBA" id="ARBA00023098"/>
    </source>
</evidence>